<dbReference type="RefSeq" id="WP_338737104.1">
    <property type="nucleotide sequence ID" value="NZ_CP146612.1"/>
</dbReference>
<evidence type="ECO:0000313" key="9">
    <source>
        <dbReference type="EMBL" id="WWX24971.1"/>
    </source>
</evidence>
<evidence type="ECO:0000256" key="5">
    <source>
        <dbReference type="ARBA" id="ARBA00022729"/>
    </source>
</evidence>
<reference evidence="9 10" key="1">
    <citation type="submission" date="2024-03" db="EMBL/GenBank/DDBJ databases">
        <title>A Dehalogenimonas Isolated from Estuarine Sediments Dihaloeliminates Chlorinated Alkanes.</title>
        <authorList>
            <person name="Yang Y."/>
            <person name="Wang H."/>
        </authorList>
    </citation>
    <scope>NUCLEOTIDE SEQUENCE [LARGE SCALE GENOMIC DNA]</scope>
    <source>
        <strain evidence="9 10">W</strain>
    </source>
</reference>
<dbReference type="EMBL" id="CP146612">
    <property type="protein sequence ID" value="WWX24971.1"/>
    <property type="molecule type" value="Genomic_DNA"/>
</dbReference>
<keyword evidence="5" id="KW-0732">Signal</keyword>
<sequence>MATFTGRKWILFGIITLMMSLLFILSACSQTPDEETSGTVEDSHTTVEYAGSDACFDCHPAIHNDFVTSGNPWKLKTSEVARNNPIPIPAGYAWELISYVIGGNTWKTLYVDNNGYLITSAGGKPGNNQYNLLTGVWSDYAPDEQIPFTCGECHTTGYSPEGNQGGLPGIVGTWELEGVQCEACHGPARDHVEGQGEKKETVVIDSSAALCGRCHTSGDDLSVIPANNGFILKNGQYNEHQASPHQYTDCVKCHDPHKKGEFSVKIDCGDCHLKVRDDYTGSTMDIVGVDCEDCHMPKATLSGQSLGLYQGDVRTHLFRINTDPDAPMFSEDGSQANGYVTLDFACLSCHLQRDIEWAAANAPGIHSAGK</sequence>
<dbReference type="Gene3D" id="1.10.1130.10">
    <property type="entry name" value="Flavocytochrome C3, Chain A"/>
    <property type="match status" value="2"/>
</dbReference>
<evidence type="ECO:0000313" key="10">
    <source>
        <dbReference type="Proteomes" id="UP001375370"/>
    </source>
</evidence>
<comment type="subcellular location">
    <subcellularLocation>
        <location evidence="1">Cell envelope</location>
    </subcellularLocation>
</comment>
<protein>
    <submittedName>
        <fullName evidence="9">Cytochrome c3 family protein</fullName>
    </submittedName>
</protein>
<dbReference type="PANTHER" id="PTHR35038">
    <property type="entry name" value="DISSIMILATORY SULFITE REDUCTASE SIRA"/>
    <property type="match status" value="1"/>
</dbReference>
<dbReference type="InterPro" id="IPR051829">
    <property type="entry name" value="Multiheme_Cytochr_ET"/>
</dbReference>
<dbReference type="PROSITE" id="PS51257">
    <property type="entry name" value="PROKAR_LIPOPROTEIN"/>
    <property type="match status" value="1"/>
</dbReference>
<keyword evidence="3" id="KW-0349">Heme</keyword>
<gene>
    <name evidence="9" type="ORF">V8247_06845</name>
</gene>
<dbReference type="InterPro" id="IPR036280">
    <property type="entry name" value="Multihaem_cyt_sf"/>
</dbReference>
<name>A0ABZ2J222_9CHLR</name>
<evidence type="ECO:0000256" key="1">
    <source>
        <dbReference type="ARBA" id="ARBA00004196"/>
    </source>
</evidence>
<feature type="domain" description="Tetrahaem cytochrome" evidence="8">
    <location>
        <begin position="177"/>
        <end position="272"/>
    </location>
</feature>
<accession>A0ABZ2J222</accession>
<dbReference type="PANTHER" id="PTHR35038:SF8">
    <property type="entry name" value="C-TYPE POLYHEME CYTOCHROME OMCC"/>
    <property type="match status" value="1"/>
</dbReference>
<dbReference type="SUPFAM" id="SSF48695">
    <property type="entry name" value="Multiheme cytochromes"/>
    <property type="match status" value="1"/>
</dbReference>
<evidence type="ECO:0000256" key="4">
    <source>
        <dbReference type="ARBA" id="ARBA00022723"/>
    </source>
</evidence>
<keyword evidence="4" id="KW-0479">Metal-binding</keyword>
<evidence type="ECO:0000256" key="2">
    <source>
        <dbReference type="ARBA" id="ARBA00022448"/>
    </source>
</evidence>
<dbReference type="Pfam" id="PF14537">
    <property type="entry name" value="Cytochrom_c3_2"/>
    <property type="match status" value="1"/>
</dbReference>
<evidence type="ECO:0000256" key="6">
    <source>
        <dbReference type="ARBA" id="ARBA00022982"/>
    </source>
</evidence>
<keyword evidence="2" id="KW-0813">Transport</keyword>
<evidence type="ECO:0000259" key="8">
    <source>
        <dbReference type="Pfam" id="PF14537"/>
    </source>
</evidence>
<organism evidence="9 10">
    <name type="scientific">Candidatus Dehalogenimonas loeffleri</name>
    <dbReference type="NCBI Taxonomy" id="3127115"/>
    <lineage>
        <taxon>Bacteria</taxon>
        <taxon>Bacillati</taxon>
        <taxon>Chloroflexota</taxon>
        <taxon>Dehalococcoidia</taxon>
        <taxon>Dehalococcoidales</taxon>
        <taxon>Dehalococcoidaceae</taxon>
        <taxon>Dehalogenimonas</taxon>
    </lineage>
</organism>
<keyword evidence="7" id="KW-0408">Iron</keyword>
<keyword evidence="10" id="KW-1185">Reference proteome</keyword>
<evidence type="ECO:0000256" key="7">
    <source>
        <dbReference type="ARBA" id="ARBA00023004"/>
    </source>
</evidence>
<proteinExistence type="predicted"/>
<keyword evidence="6" id="KW-0249">Electron transport</keyword>
<dbReference type="Proteomes" id="UP001375370">
    <property type="component" value="Chromosome"/>
</dbReference>
<dbReference type="InterPro" id="IPR012286">
    <property type="entry name" value="Tetrahaem_cytochrome"/>
</dbReference>
<evidence type="ECO:0000256" key="3">
    <source>
        <dbReference type="ARBA" id="ARBA00022617"/>
    </source>
</evidence>